<name>A0ABN8XVW8_RANTA</name>
<dbReference type="Proteomes" id="UP001176941">
    <property type="component" value="Chromosome 10"/>
</dbReference>
<evidence type="ECO:0000313" key="1">
    <source>
        <dbReference type="EMBL" id="CAI9152810.1"/>
    </source>
</evidence>
<reference evidence="1" key="1">
    <citation type="submission" date="2023-04" db="EMBL/GenBank/DDBJ databases">
        <authorList>
            <consortium name="ELIXIR-Norway"/>
        </authorList>
    </citation>
    <scope>NUCLEOTIDE SEQUENCE [LARGE SCALE GENOMIC DNA]</scope>
</reference>
<protein>
    <submittedName>
        <fullName evidence="1">Uncharacterized protein</fullName>
    </submittedName>
</protein>
<organism evidence="1 2">
    <name type="scientific">Rangifer tarandus platyrhynchus</name>
    <name type="common">Svalbard reindeer</name>
    <dbReference type="NCBI Taxonomy" id="3082113"/>
    <lineage>
        <taxon>Eukaryota</taxon>
        <taxon>Metazoa</taxon>
        <taxon>Chordata</taxon>
        <taxon>Craniata</taxon>
        <taxon>Vertebrata</taxon>
        <taxon>Euteleostomi</taxon>
        <taxon>Mammalia</taxon>
        <taxon>Eutheria</taxon>
        <taxon>Laurasiatheria</taxon>
        <taxon>Artiodactyla</taxon>
        <taxon>Ruminantia</taxon>
        <taxon>Pecora</taxon>
        <taxon>Cervidae</taxon>
        <taxon>Odocoileinae</taxon>
        <taxon>Rangifer</taxon>
    </lineage>
</organism>
<gene>
    <name evidence="1" type="ORF">MRATA1EN1_LOCUS1772</name>
</gene>
<evidence type="ECO:0000313" key="2">
    <source>
        <dbReference type="Proteomes" id="UP001176941"/>
    </source>
</evidence>
<sequence>MDCSPPGSSVCGILQARILEWVAISFSRDLPDPGIEPMSPALEVDSLPSELPRKPPGLPGKLDHMVNSIFTFKRKLHTVFHSTNLHSHSQCKKFPFLHILFDICYL</sequence>
<proteinExistence type="predicted"/>
<accession>A0ABN8XVW8</accession>
<dbReference type="EMBL" id="OX459946">
    <property type="protein sequence ID" value="CAI9152810.1"/>
    <property type="molecule type" value="Genomic_DNA"/>
</dbReference>
<keyword evidence="2" id="KW-1185">Reference proteome</keyword>